<protein>
    <submittedName>
        <fullName evidence="2">Uncharacterized protein</fullName>
    </submittedName>
</protein>
<keyword evidence="1" id="KW-1133">Transmembrane helix</keyword>
<keyword evidence="1" id="KW-0812">Transmembrane</keyword>
<name>A0A7G8PTQ7_9FLAO</name>
<sequence>MKYVIIILFFSILICGGIGFYIKPDNFATGDFLIGISIVTGVFILMPLFIYYRWRKRSVKDYMLTKENIEKMRKFSKDKKL</sequence>
<dbReference type="AlphaFoldDB" id="A0A7G8PTQ7"/>
<keyword evidence="1" id="KW-0472">Membrane</keyword>
<feature type="transmembrane region" description="Helical" evidence="1">
    <location>
        <begin position="34"/>
        <end position="54"/>
    </location>
</feature>
<keyword evidence="3" id="KW-1185">Reference proteome</keyword>
<reference evidence="2 3" key="1">
    <citation type="submission" date="2020-04" db="EMBL/GenBank/DDBJ databases">
        <title>Genome sequence of Altibacter aquimarinus strain ALE3EI.</title>
        <authorList>
            <person name="Oh H.-M."/>
            <person name="Jang D."/>
        </authorList>
    </citation>
    <scope>NUCLEOTIDE SEQUENCE [LARGE SCALE GENOMIC DNA]</scope>
    <source>
        <strain evidence="2 3">ALE3EI</strain>
    </source>
</reference>
<dbReference type="EMBL" id="CP052909">
    <property type="protein sequence ID" value="QNJ97723.1"/>
    <property type="molecule type" value="Genomic_DNA"/>
</dbReference>
<dbReference type="KEGG" id="alti:ALE3EI_1153"/>
<proteinExistence type="predicted"/>
<evidence type="ECO:0000256" key="1">
    <source>
        <dbReference type="SAM" id="Phobius"/>
    </source>
</evidence>
<gene>
    <name evidence="2" type="ORF">ALE3EI_1153</name>
</gene>
<organism evidence="2 3">
    <name type="scientific">Constantimarinum furrinae</name>
    <dbReference type="NCBI Taxonomy" id="2562285"/>
    <lineage>
        <taxon>Bacteria</taxon>
        <taxon>Pseudomonadati</taxon>
        <taxon>Bacteroidota</taxon>
        <taxon>Flavobacteriia</taxon>
        <taxon>Flavobacteriales</taxon>
        <taxon>Flavobacteriaceae</taxon>
        <taxon>Altibacter/Constantimarinum group</taxon>
        <taxon>Constantimarinum</taxon>
    </lineage>
</organism>
<evidence type="ECO:0000313" key="3">
    <source>
        <dbReference type="Proteomes" id="UP000515514"/>
    </source>
</evidence>
<evidence type="ECO:0000313" key="2">
    <source>
        <dbReference type="EMBL" id="QNJ97723.1"/>
    </source>
</evidence>
<dbReference type="RefSeq" id="WP_186991852.1">
    <property type="nucleotide sequence ID" value="NZ_CP052909.1"/>
</dbReference>
<dbReference type="Proteomes" id="UP000515514">
    <property type="component" value="Chromosome"/>
</dbReference>
<feature type="transmembrane region" description="Helical" evidence="1">
    <location>
        <begin position="5"/>
        <end position="22"/>
    </location>
</feature>
<accession>A0A7G8PTQ7</accession>